<comment type="caution">
    <text evidence="2">The sequence shown here is derived from an EMBL/GenBank/DDBJ whole genome shotgun (WGS) entry which is preliminary data.</text>
</comment>
<protein>
    <recommendedName>
        <fullName evidence="4">Serine/threonine protein kinase</fullName>
    </recommendedName>
</protein>
<dbReference type="Proteomes" id="UP000218810">
    <property type="component" value="Unassembled WGS sequence"/>
</dbReference>
<evidence type="ECO:0000256" key="1">
    <source>
        <dbReference type="SAM" id="SignalP"/>
    </source>
</evidence>
<accession>A0A2A2WL60</accession>
<name>A0A2A2WL60_9ACTN</name>
<dbReference type="AlphaFoldDB" id="A0A2A2WL60"/>
<feature type="signal peptide" evidence="1">
    <location>
        <begin position="1"/>
        <end position="24"/>
    </location>
</feature>
<reference evidence="3" key="1">
    <citation type="submission" date="2017-09" db="EMBL/GenBank/DDBJ databases">
        <authorList>
            <person name="Zhang Y."/>
            <person name="Huang X."/>
            <person name="Liu J."/>
            <person name="Lu L."/>
            <person name="Peng K."/>
        </authorList>
    </citation>
    <scope>NUCLEOTIDE SEQUENCE [LARGE SCALE GENOMIC DNA]</scope>
    <source>
        <strain evidence="3">S-XJ-1</strain>
    </source>
</reference>
<keyword evidence="1" id="KW-0732">Signal</keyword>
<sequence length="172" mass="17161">MVGRRLAAATAAVAVAVLAAPTLAAPTLATPSPAVATPAAPSPAVTAPSPAEVVRETGSWFSHGYTLDLRADGTGMLAAWVGAFDGTRVQLRLIPAPGPATVAEVTAVETVGRGGLAADQQPGVGGLVTVAFGDEVRTAHVEWSSGPRRLAADLCPVEGLDAEMMAALRCGA</sequence>
<dbReference type="OrthoDB" id="4775399at2"/>
<evidence type="ECO:0000313" key="2">
    <source>
        <dbReference type="EMBL" id="PAY21932.1"/>
    </source>
</evidence>
<organism evidence="2 3">
    <name type="scientific">Dietzia natronolimnaea</name>
    <dbReference type="NCBI Taxonomy" id="161920"/>
    <lineage>
        <taxon>Bacteria</taxon>
        <taxon>Bacillati</taxon>
        <taxon>Actinomycetota</taxon>
        <taxon>Actinomycetes</taxon>
        <taxon>Mycobacteriales</taxon>
        <taxon>Dietziaceae</taxon>
        <taxon>Dietzia</taxon>
    </lineage>
</organism>
<dbReference type="EMBL" id="NTGA01000035">
    <property type="protein sequence ID" value="PAY21932.1"/>
    <property type="molecule type" value="Genomic_DNA"/>
</dbReference>
<evidence type="ECO:0000313" key="3">
    <source>
        <dbReference type="Proteomes" id="UP000218810"/>
    </source>
</evidence>
<evidence type="ECO:0008006" key="4">
    <source>
        <dbReference type="Google" id="ProtNLM"/>
    </source>
</evidence>
<gene>
    <name evidence="2" type="ORF">CEY15_16295</name>
</gene>
<feature type="chain" id="PRO_5039354241" description="Serine/threonine protein kinase" evidence="1">
    <location>
        <begin position="25"/>
        <end position="172"/>
    </location>
</feature>
<proteinExistence type="predicted"/>
<keyword evidence="3" id="KW-1185">Reference proteome</keyword>